<dbReference type="InterPro" id="IPR020449">
    <property type="entry name" value="Tscrpt_reg_AraC-type_HTH"/>
</dbReference>
<dbReference type="EMBL" id="LGPB01000014">
    <property type="protein sequence ID" value="KRG17034.1"/>
    <property type="molecule type" value="Genomic_DNA"/>
</dbReference>
<reference evidence="5 6" key="1">
    <citation type="submission" date="2015-06" db="EMBL/GenBank/DDBJ databases">
        <title>Genome sequencing project of Bacillus galactosidilyticus PL133.</title>
        <authorList>
            <person name="Gaiero J."/>
            <person name="Nicol R."/>
            <person name="Habash M."/>
        </authorList>
    </citation>
    <scope>NUCLEOTIDE SEQUENCE [LARGE SCALE GENOMIC DNA]</scope>
    <source>
        <strain evidence="5 6">PL133</strain>
    </source>
</reference>
<keyword evidence="1" id="KW-0805">Transcription regulation</keyword>
<dbReference type="PROSITE" id="PS01124">
    <property type="entry name" value="HTH_ARAC_FAMILY_2"/>
    <property type="match status" value="1"/>
</dbReference>
<dbReference type="PANTHER" id="PTHR43280">
    <property type="entry name" value="ARAC-FAMILY TRANSCRIPTIONAL REGULATOR"/>
    <property type="match status" value="1"/>
</dbReference>
<dbReference type="Gene3D" id="2.60.120.10">
    <property type="entry name" value="Jelly Rolls"/>
    <property type="match status" value="1"/>
</dbReference>
<dbReference type="PATRIC" id="fig|217031.4.peg.519"/>
<evidence type="ECO:0000313" key="6">
    <source>
        <dbReference type="Proteomes" id="UP000053881"/>
    </source>
</evidence>
<comment type="caution">
    <text evidence="5">The sequence shown here is derived from an EMBL/GenBank/DDBJ whole genome shotgun (WGS) entry which is preliminary data.</text>
</comment>
<sequence length="313" mass="36738">MAKELLNNETKFHFDHNYFIKPQSFESIILYQIIGDLSCKGGYIITEHKQVCYEISYIVSGTGLFTVNNKDYPVKDGDIMLNVPKQIHSGKADEGDPFRFFFRFFYMGFDFPQGMEENDPLFSIKKMFDKEQQAVVRDQLGTDFVFIQIFKELLGLDHYSTHMIGMYLRQIIITAFRNLQKRNSIDYAPQEKANKTEQIAYRVINYIDSNLLQIGDLTEITNHLHYNYSYLSRIVAKEVGMTIQEYYNRKRFDKAVEWLKSGEWNVTQIAEKLQYQSIHSFSKAFRKNFGFSPTEYQALIGSAKEEQYNIKKG</sequence>
<proteinExistence type="predicted"/>
<protein>
    <recommendedName>
        <fullName evidence="4">HTH araC/xylS-type domain-containing protein</fullName>
    </recommendedName>
</protein>
<dbReference type="PRINTS" id="PR00032">
    <property type="entry name" value="HTHARAC"/>
</dbReference>
<name>A0A0Q9YHI4_9BACI</name>
<dbReference type="Proteomes" id="UP000053881">
    <property type="component" value="Unassembled WGS sequence"/>
</dbReference>
<dbReference type="Pfam" id="PF02311">
    <property type="entry name" value="AraC_binding"/>
    <property type="match status" value="1"/>
</dbReference>
<evidence type="ECO:0000259" key="4">
    <source>
        <dbReference type="PROSITE" id="PS01124"/>
    </source>
</evidence>
<keyword evidence="3" id="KW-0804">Transcription</keyword>
<dbReference type="PANTHER" id="PTHR43280:SF28">
    <property type="entry name" value="HTH-TYPE TRANSCRIPTIONAL ACTIVATOR RHAS"/>
    <property type="match status" value="1"/>
</dbReference>
<gene>
    <name evidence="5" type="ORF">ACA29_01470</name>
</gene>
<evidence type="ECO:0000313" key="5">
    <source>
        <dbReference type="EMBL" id="KRG17034.1"/>
    </source>
</evidence>
<feature type="domain" description="HTH araC/xylS-type" evidence="4">
    <location>
        <begin position="201"/>
        <end position="299"/>
    </location>
</feature>
<accession>A0A0Q9YHI4</accession>
<dbReference type="InterPro" id="IPR014710">
    <property type="entry name" value="RmlC-like_jellyroll"/>
</dbReference>
<dbReference type="InterPro" id="IPR003313">
    <property type="entry name" value="AraC-bd"/>
</dbReference>
<dbReference type="InterPro" id="IPR037923">
    <property type="entry name" value="HTH-like"/>
</dbReference>
<dbReference type="AlphaFoldDB" id="A0A0Q9YHI4"/>
<dbReference type="SMART" id="SM00342">
    <property type="entry name" value="HTH_ARAC"/>
    <property type="match status" value="1"/>
</dbReference>
<dbReference type="GO" id="GO:0043565">
    <property type="term" value="F:sequence-specific DNA binding"/>
    <property type="evidence" value="ECO:0007669"/>
    <property type="project" value="InterPro"/>
</dbReference>
<evidence type="ECO:0000256" key="2">
    <source>
        <dbReference type="ARBA" id="ARBA00023125"/>
    </source>
</evidence>
<keyword evidence="2" id="KW-0238">DNA-binding</keyword>
<evidence type="ECO:0000256" key="1">
    <source>
        <dbReference type="ARBA" id="ARBA00023015"/>
    </source>
</evidence>
<dbReference type="SUPFAM" id="SSF51215">
    <property type="entry name" value="Regulatory protein AraC"/>
    <property type="match status" value="1"/>
</dbReference>
<dbReference type="Gene3D" id="1.10.10.60">
    <property type="entry name" value="Homeodomain-like"/>
    <property type="match status" value="2"/>
</dbReference>
<dbReference type="Pfam" id="PF12833">
    <property type="entry name" value="HTH_18"/>
    <property type="match status" value="1"/>
</dbReference>
<organism evidence="5 6">
    <name type="scientific">Lederbergia galactosidilytica</name>
    <dbReference type="NCBI Taxonomy" id="217031"/>
    <lineage>
        <taxon>Bacteria</taxon>
        <taxon>Bacillati</taxon>
        <taxon>Bacillota</taxon>
        <taxon>Bacilli</taxon>
        <taxon>Bacillales</taxon>
        <taxon>Bacillaceae</taxon>
        <taxon>Lederbergia</taxon>
    </lineage>
</organism>
<dbReference type="InterPro" id="IPR009057">
    <property type="entry name" value="Homeodomain-like_sf"/>
</dbReference>
<dbReference type="GO" id="GO:0003700">
    <property type="term" value="F:DNA-binding transcription factor activity"/>
    <property type="evidence" value="ECO:0007669"/>
    <property type="project" value="InterPro"/>
</dbReference>
<dbReference type="InterPro" id="IPR018060">
    <property type="entry name" value="HTH_AraC"/>
</dbReference>
<evidence type="ECO:0000256" key="3">
    <source>
        <dbReference type="ARBA" id="ARBA00023163"/>
    </source>
</evidence>
<dbReference type="SUPFAM" id="SSF46689">
    <property type="entry name" value="Homeodomain-like"/>
    <property type="match status" value="1"/>
</dbReference>